<evidence type="ECO:0000313" key="2">
    <source>
        <dbReference type="EMBL" id="MCC8363926.1"/>
    </source>
</evidence>
<comment type="caution">
    <text evidence="2">The sequence shown here is derived from an EMBL/GenBank/DDBJ whole genome shotgun (WGS) entry which is preliminary data.</text>
</comment>
<keyword evidence="3" id="KW-1185">Reference proteome</keyword>
<dbReference type="EMBL" id="JAJGAK010000003">
    <property type="protein sequence ID" value="MCC8363926.1"/>
    <property type="molecule type" value="Genomic_DNA"/>
</dbReference>
<feature type="chain" id="PRO_5046269389" evidence="1">
    <location>
        <begin position="25"/>
        <end position="183"/>
    </location>
</feature>
<sequence length="183" mass="19854">MRRIALACLIAFASLLAACTTLQALVGNEVTFTTPQLQSYLDRRFPRDYEKLGGLVTLRVMHPRLSIPEGSGRLQLDFDLGIGGMGMDSASPAGHFALQSGLRFDPQTRGLHLADPELVGVDVPAMGGAMNTTARAAVNTWLADYAREEPVYRLDDNVWGRMAGRRIGETTIGDGVVTLHLDQ</sequence>
<dbReference type="InterPro" id="IPR010835">
    <property type="entry name" value="DUF1439"/>
</dbReference>
<dbReference type="Gene3D" id="3.15.10.40">
    <property type="entry name" value="Uncharacterised protein PF07273, DUF1439"/>
    <property type="match status" value="1"/>
</dbReference>
<dbReference type="RefSeq" id="WP_230527718.1">
    <property type="nucleotide sequence ID" value="NZ_JAJGAK010000003.1"/>
</dbReference>
<reference evidence="2" key="1">
    <citation type="submission" date="2021-10" db="EMBL/GenBank/DDBJ databases">
        <authorList>
            <person name="Lyu M."/>
            <person name="Wang X."/>
            <person name="Meng X."/>
            <person name="Xu K."/>
        </authorList>
    </citation>
    <scope>NUCLEOTIDE SEQUENCE</scope>
    <source>
        <strain evidence="2">A6</strain>
    </source>
</reference>
<dbReference type="Proteomes" id="UP001165293">
    <property type="component" value="Unassembled WGS sequence"/>
</dbReference>
<protein>
    <submittedName>
        <fullName evidence="2">DUF1439 domain-containing protein</fullName>
    </submittedName>
</protein>
<dbReference type="PROSITE" id="PS51257">
    <property type="entry name" value="PROKAR_LIPOPROTEIN"/>
    <property type="match status" value="1"/>
</dbReference>
<evidence type="ECO:0000313" key="3">
    <source>
        <dbReference type="Proteomes" id="UP001165293"/>
    </source>
</evidence>
<organism evidence="2 3">
    <name type="scientific">Noviluteimonas lactosilytica</name>
    <dbReference type="NCBI Taxonomy" id="2888523"/>
    <lineage>
        <taxon>Bacteria</taxon>
        <taxon>Pseudomonadati</taxon>
        <taxon>Pseudomonadota</taxon>
        <taxon>Gammaproteobacteria</taxon>
        <taxon>Lysobacterales</taxon>
        <taxon>Lysobacteraceae</taxon>
        <taxon>Noviluteimonas</taxon>
    </lineage>
</organism>
<keyword evidence="1" id="KW-0732">Signal</keyword>
<evidence type="ECO:0000256" key="1">
    <source>
        <dbReference type="SAM" id="SignalP"/>
    </source>
</evidence>
<accession>A0ABS8JJZ7</accession>
<gene>
    <name evidence="2" type="ORF">LK996_12675</name>
</gene>
<dbReference type="Pfam" id="PF07273">
    <property type="entry name" value="DUF1439"/>
    <property type="match status" value="1"/>
</dbReference>
<proteinExistence type="predicted"/>
<name>A0ABS8JJZ7_9GAMM</name>
<feature type="signal peptide" evidence="1">
    <location>
        <begin position="1"/>
        <end position="24"/>
    </location>
</feature>